<protein>
    <submittedName>
        <fullName evidence="2">Uncharacterized protein</fullName>
    </submittedName>
</protein>
<dbReference type="EMBL" id="BAAAQY010000003">
    <property type="protein sequence ID" value="GAA2228285.1"/>
    <property type="molecule type" value="Genomic_DNA"/>
</dbReference>
<accession>A0ABP5Q7T5</accession>
<organism evidence="2 3">
    <name type="scientific">Herbiconiux moechotypicola</name>
    <dbReference type="NCBI Taxonomy" id="637393"/>
    <lineage>
        <taxon>Bacteria</taxon>
        <taxon>Bacillati</taxon>
        <taxon>Actinomycetota</taxon>
        <taxon>Actinomycetes</taxon>
        <taxon>Micrococcales</taxon>
        <taxon>Microbacteriaceae</taxon>
        <taxon>Herbiconiux</taxon>
    </lineage>
</organism>
<proteinExistence type="predicted"/>
<keyword evidence="1" id="KW-0812">Transmembrane</keyword>
<evidence type="ECO:0000313" key="3">
    <source>
        <dbReference type="Proteomes" id="UP001500929"/>
    </source>
</evidence>
<sequence>MGEPVSASQPVNTPQKGWWRRNAVGLVALAVLAPATVGVMFSTEFGGYISGRPSAPIEVAAEATADFAGASWSLESVRRIAADDPAGQEAGLPEGTDLVVVTTRVEPGELDEEGRSPGCIVRLDELDGAGGAVLRTWSDSAFSAIDHDTADDSSSYCDTELTTPYRLESIFLVPSDAGEHLALQVQVAAELPRYLHVAVTAPPAS</sequence>
<evidence type="ECO:0000256" key="1">
    <source>
        <dbReference type="SAM" id="Phobius"/>
    </source>
</evidence>
<dbReference type="Proteomes" id="UP001500929">
    <property type="component" value="Unassembled WGS sequence"/>
</dbReference>
<gene>
    <name evidence="2" type="ORF">GCM10009851_10800</name>
</gene>
<keyword evidence="1" id="KW-1133">Transmembrane helix</keyword>
<keyword evidence="1" id="KW-0472">Membrane</keyword>
<keyword evidence="3" id="KW-1185">Reference proteome</keyword>
<name>A0ABP5Q7T5_9MICO</name>
<comment type="caution">
    <text evidence="2">The sequence shown here is derived from an EMBL/GenBank/DDBJ whole genome shotgun (WGS) entry which is preliminary data.</text>
</comment>
<evidence type="ECO:0000313" key="2">
    <source>
        <dbReference type="EMBL" id="GAA2228285.1"/>
    </source>
</evidence>
<reference evidence="3" key="1">
    <citation type="journal article" date="2019" name="Int. J. Syst. Evol. Microbiol.">
        <title>The Global Catalogue of Microorganisms (GCM) 10K type strain sequencing project: providing services to taxonomists for standard genome sequencing and annotation.</title>
        <authorList>
            <consortium name="The Broad Institute Genomics Platform"/>
            <consortium name="The Broad Institute Genome Sequencing Center for Infectious Disease"/>
            <person name="Wu L."/>
            <person name="Ma J."/>
        </authorList>
    </citation>
    <scope>NUCLEOTIDE SEQUENCE [LARGE SCALE GENOMIC DNA]</scope>
    <source>
        <strain evidence="3">JCM 16117</strain>
    </source>
</reference>
<feature type="transmembrane region" description="Helical" evidence="1">
    <location>
        <begin position="23"/>
        <end position="42"/>
    </location>
</feature>